<comment type="caution">
    <text evidence="1">The sequence shown here is derived from an EMBL/GenBank/DDBJ whole genome shotgun (WGS) entry which is preliminary data.</text>
</comment>
<proteinExistence type="predicted"/>
<sequence>MSNVTLKLGGSLKKLAVWIPYPRVLAKLEGTGLEFFSNMRAPKSCIPLLASTVSFFEADTSCFHFNNHCLCFDLEDVYYLTSLPITGKAVIGCDNGLDTLCYELQGK</sequence>
<evidence type="ECO:0000313" key="1">
    <source>
        <dbReference type="EMBL" id="KAF7826948.1"/>
    </source>
</evidence>
<evidence type="ECO:0000313" key="2">
    <source>
        <dbReference type="Proteomes" id="UP000634136"/>
    </source>
</evidence>
<organism evidence="1 2">
    <name type="scientific">Senna tora</name>
    <dbReference type="NCBI Taxonomy" id="362788"/>
    <lineage>
        <taxon>Eukaryota</taxon>
        <taxon>Viridiplantae</taxon>
        <taxon>Streptophyta</taxon>
        <taxon>Embryophyta</taxon>
        <taxon>Tracheophyta</taxon>
        <taxon>Spermatophyta</taxon>
        <taxon>Magnoliopsida</taxon>
        <taxon>eudicotyledons</taxon>
        <taxon>Gunneridae</taxon>
        <taxon>Pentapetalae</taxon>
        <taxon>rosids</taxon>
        <taxon>fabids</taxon>
        <taxon>Fabales</taxon>
        <taxon>Fabaceae</taxon>
        <taxon>Caesalpinioideae</taxon>
        <taxon>Cassia clade</taxon>
        <taxon>Senna</taxon>
    </lineage>
</organism>
<name>A0A834TQR6_9FABA</name>
<protein>
    <submittedName>
        <fullName evidence="1">Protein MAIN-LIKE 2</fullName>
    </submittedName>
</protein>
<accession>A0A834TQR6</accession>
<dbReference type="OrthoDB" id="1436665at2759"/>
<keyword evidence="2" id="KW-1185">Reference proteome</keyword>
<gene>
    <name evidence="1" type="ORF">G2W53_018112</name>
</gene>
<dbReference type="EMBL" id="JAAIUW010000006">
    <property type="protein sequence ID" value="KAF7826948.1"/>
    <property type="molecule type" value="Genomic_DNA"/>
</dbReference>
<dbReference type="Proteomes" id="UP000634136">
    <property type="component" value="Unassembled WGS sequence"/>
</dbReference>
<reference evidence="1" key="1">
    <citation type="submission" date="2020-09" db="EMBL/GenBank/DDBJ databases">
        <title>Genome-Enabled Discovery of Anthraquinone Biosynthesis in Senna tora.</title>
        <authorList>
            <person name="Kang S.-H."/>
            <person name="Pandey R.P."/>
            <person name="Lee C.-M."/>
            <person name="Sim J.-S."/>
            <person name="Jeong J.-T."/>
            <person name="Choi B.-S."/>
            <person name="Jung M."/>
            <person name="Ginzburg D."/>
            <person name="Zhao K."/>
            <person name="Won S.Y."/>
            <person name="Oh T.-J."/>
            <person name="Yu Y."/>
            <person name="Kim N.-H."/>
            <person name="Lee O.R."/>
            <person name="Lee T.-H."/>
            <person name="Bashyal P."/>
            <person name="Kim T.-S."/>
            <person name="Lee W.-H."/>
            <person name="Kawkins C."/>
            <person name="Kim C.-K."/>
            <person name="Kim J.S."/>
            <person name="Ahn B.O."/>
            <person name="Rhee S.Y."/>
            <person name="Sohng J.K."/>
        </authorList>
    </citation>
    <scope>NUCLEOTIDE SEQUENCE</scope>
    <source>
        <tissue evidence="1">Leaf</tissue>
    </source>
</reference>
<dbReference type="AlphaFoldDB" id="A0A834TQR6"/>